<name>Q3JIE4_BURP1</name>
<dbReference type="EMBL" id="CP000125">
    <property type="protein sequence ID" value="ABA53198.1"/>
    <property type="molecule type" value="Genomic_DNA"/>
</dbReference>
<proteinExistence type="predicted"/>
<evidence type="ECO:0000313" key="2">
    <source>
        <dbReference type="EMBL" id="ABA53198.1"/>
    </source>
</evidence>
<evidence type="ECO:0000256" key="1">
    <source>
        <dbReference type="SAM" id="MobiDB-lite"/>
    </source>
</evidence>
<gene>
    <name evidence="2" type="ordered locus">BURPS1710b_A1501</name>
</gene>
<sequence length="45" mass="5185">MTARLRADGRSRPCRHARRSDAATGSGAPRWRHTIAYRIGRHRQD</sequence>
<dbReference type="Proteomes" id="UP000002700">
    <property type="component" value="Chromosome II"/>
</dbReference>
<organism evidence="2 3">
    <name type="scientific">Burkholderia pseudomallei (strain 1710b)</name>
    <dbReference type="NCBI Taxonomy" id="320372"/>
    <lineage>
        <taxon>Bacteria</taxon>
        <taxon>Pseudomonadati</taxon>
        <taxon>Pseudomonadota</taxon>
        <taxon>Betaproteobacteria</taxon>
        <taxon>Burkholderiales</taxon>
        <taxon>Burkholderiaceae</taxon>
        <taxon>Burkholderia</taxon>
        <taxon>pseudomallei group</taxon>
    </lineage>
</organism>
<feature type="region of interest" description="Disordered" evidence="1">
    <location>
        <begin position="1"/>
        <end position="33"/>
    </location>
</feature>
<dbReference type="HOGENOM" id="CLU_3197116_0_0_4"/>
<reference evidence="2 3" key="1">
    <citation type="submission" date="2005-09" db="EMBL/GenBank/DDBJ databases">
        <authorList>
            <person name="Woods D.E."/>
            <person name="Nierman W.C."/>
        </authorList>
    </citation>
    <scope>NUCLEOTIDE SEQUENCE [LARGE SCALE GENOMIC DNA]</scope>
    <source>
        <strain evidence="2 3">1710b</strain>
    </source>
</reference>
<dbReference type="KEGG" id="bpm:BURPS1710b_A1501"/>
<dbReference type="EnsemblBacteria" id="ABA53198">
    <property type="protein sequence ID" value="ABA53198"/>
    <property type="gene ID" value="BURPS1710b_A1501"/>
</dbReference>
<accession>Q3JIE4</accession>
<feature type="compositionally biased region" description="Basic and acidic residues" evidence="1">
    <location>
        <begin position="1"/>
        <end position="11"/>
    </location>
</feature>
<dbReference type="AlphaFoldDB" id="Q3JIE4"/>
<evidence type="ECO:0000313" key="3">
    <source>
        <dbReference type="Proteomes" id="UP000002700"/>
    </source>
</evidence>
<protein>
    <submittedName>
        <fullName evidence="2">Uncharacterized protein</fullName>
    </submittedName>
</protein>